<sequence>MIPKRKILKIAYLSLLSVATLMLVGSVAMTVWANTAEDGWITVTAFTLLSWLVSAPFILGSVIWTALLLSGRGKSKSEPRIRS</sequence>
<dbReference type="Proteomes" id="UP000595374">
    <property type="component" value="Chromosome"/>
</dbReference>
<protein>
    <submittedName>
        <fullName evidence="2">Uncharacterized protein</fullName>
    </submittedName>
</protein>
<organism evidence="2 3">
    <name type="scientific">Brevibacterium casei</name>
    <dbReference type="NCBI Taxonomy" id="33889"/>
    <lineage>
        <taxon>Bacteria</taxon>
        <taxon>Bacillati</taxon>
        <taxon>Actinomycetota</taxon>
        <taxon>Actinomycetes</taxon>
        <taxon>Micrococcales</taxon>
        <taxon>Brevibacteriaceae</taxon>
        <taxon>Brevibacterium</taxon>
    </lineage>
</organism>
<dbReference type="AlphaFoldDB" id="A0A7T3ZZF7"/>
<gene>
    <name evidence="2" type="ORF">I6H47_00515</name>
</gene>
<dbReference type="RefSeq" id="WP_198499591.1">
    <property type="nucleotide sequence ID" value="NZ_CP065989.1"/>
</dbReference>
<evidence type="ECO:0000313" key="2">
    <source>
        <dbReference type="EMBL" id="QQB14531.1"/>
    </source>
</evidence>
<reference evidence="2 3" key="1">
    <citation type="submission" date="2020-12" db="EMBL/GenBank/DDBJ databases">
        <title>FDA dAtabase for Regulatory Grade micrObial Sequences (FDA-ARGOS): Supporting development and validation of Infectious Disease Dx tests.</title>
        <authorList>
            <person name="Sproer C."/>
            <person name="Gronow S."/>
            <person name="Severitt S."/>
            <person name="Schroder I."/>
            <person name="Tallon L."/>
            <person name="Sadzewicz L."/>
            <person name="Zhao X."/>
            <person name="Boylan J."/>
            <person name="Ott S."/>
            <person name="Bowen H."/>
            <person name="Vavikolanu K."/>
            <person name="Mehta A."/>
            <person name="Aluvathingal J."/>
            <person name="Nadendla S."/>
            <person name="Lowell S."/>
            <person name="Myers T."/>
            <person name="Yan Y."/>
            <person name="Sichtig H."/>
        </authorList>
    </citation>
    <scope>NUCLEOTIDE SEQUENCE [LARGE SCALE GENOMIC DNA]</scope>
    <source>
        <strain evidence="2 3">FDAARGOS_990</strain>
    </source>
</reference>
<keyword evidence="1" id="KW-0812">Transmembrane</keyword>
<proteinExistence type="predicted"/>
<feature type="transmembrane region" description="Helical" evidence="1">
    <location>
        <begin position="12"/>
        <end position="33"/>
    </location>
</feature>
<accession>A0A7T3ZZF7</accession>
<keyword evidence="1" id="KW-0472">Membrane</keyword>
<dbReference type="EMBL" id="CP065989">
    <property type="protein sequence ID" value="QQB14531.1"/>
    <property type="molecule type" value="Genomic_DNA"/>
</dbReference>
<name>A0A7T3ZZF7_9MICO</name>
<feature type="transmembrane region" description="Helical" evidence="1">
    <location>
        <begin position="39"/>
        <end position="69"/>
    </location>
</feature>
<keyword evidence="1" id="KW-1133">Transmembrane helix</keyword>
<evidence type="ECO:0000313" key="3">
    <source>
        <dbReference type="Proteomes" id="UP000595374"/>
    </source>
</evidence>
<evidence type="ECO:0000256" key="1">
    <source>
        <dbReference type="SAM" id="Phobius"/>
    </source>
</evidence>